<reference evidence="1 2" key="1">
    <citation type="journal article" date="2007" name="Nature">
        <title>Evolution of genes and genomes on the Drosophila phylogeny.</title>
        <authorList>
            <consortium name="Drosophila 12 Genomes Consortium"/>
            <person name="Clark A.G."/>
            <person name="Eisen M.B."/>
            <person name="Smith D.R."/>
            <person name="Bergman C.M."/>
            <person name="Oliver B."/>
            <person name="Markow T.A."/>
            <person name="Kaufman T.C."/>
            <person name="Kellis M."/>
            <person name="Gelbart W."/>
            <person name="Iyer V.N."/>
            <person name="Pollard D.A."/>
            <person name="Sackton T.B."/>
            <person name="Larracuente A.M."/>
            <person name="Singh N.D."/>
            <person name="Abad J.P."/>
            <person name="Abt D.N."/>
            <person name="Adryan B."/>
            <person name="Aguade M."/>
            <person name="Akashi H."/>
            <person name="Anderson W.W."/>
            <person name="Aquadro C.F."/>
            <person name="Ardell D.H."/>
            <person name="Arguello R."/>
            <person name="Artieri C.G."/>
            <person name="Barbash D.A."/>
            <person name="Barker D."/>
            <person name="Barsanti P."/>
            <person name="Batterham P."/>
            <person name="Batzoglou S."/>
            <person name="Begun D."/>
            <person name="Bhutkar A."/>
            <person name="Blanco E."/>
            <person name="Bosak S.A."/>
            <person name="Bradley R.K."/>
            <person name="Brand A.D."/>
            <person name="Brent M.R."/>
            <person name="Brooks A.N."/>
            <person name="Brown R.H."/>
            <person name="Butlin R.K."/>
            <person name="Caggese C."/>
            <person name="Calvi B.R."/>
            <person name="Bernardo de Carvalho A."/>
            <person name="Caspi A."/>
            <person name="Castrezana S."/>
            <person name="Celniker S.E."/>
            <person name="Chang J.L."/>
            <person name="Chapple C."/>
            <person name="Chatterji S."/>
            <person name="Chinwalla A."/>
            <person name="Civetta A."/>
            <person name="Clifton S.W."/>
            <person name="Comeron J.M."/>
            <person name="Costello J.C."/>
            <person name="Coyne J.A."/>
            <person name="Daub J."/>
            <person name="David R.G."/>
            <person name="Delcher A.L."/>
            <person name="Delehaunty K."/>
            <person name="Do C.B."/>
            <person name="Ebling H."/>
            <person name="Edwards K."/>
            <person name="Eickbush T."/>
            <person name="Evans J.D."/>
            <person name="Filipski A."/>
            <person name="Findeiss S."/>
            <person name="Freyhult E."/>
            <person name="Fulton L."/>
            <person name="Fulton R."/>
            <person name="Garcia A.C."/>
            <person name="Gardiner A."/>
            <person name="Garfield D.A."/>
            <person name="Garvin B.E."/>
            <person name="Gibson G."/>
            <person name="Gilbert D."/>
            <person name="Gnerre S."/>
            <person name="Godfrey J."/>
            <person name="Good R."/>
            <person name="Gotea V."/>
            <person name="Gravely B."/>
            <person name="Greenberg A.J."/>
            <person name="Griffiths-Jones S."/>
            <person name="Gross S."/>
            <person name="Guigo R."/>
            <person name="Gustafson E.A."/>
            <person name="Haerty W."/>
            <person name="Hahn M.W."/>
            <person name="Halligan D.L."/>
            <person name="Halpern A.L."/>
            <person name="Halter G.M."/>
            <person name="Han M.V."/>
            <person name="Heger A."/>
            <person name="Hillier L."/>
            <person name="Hinrichs A.S."/>
            <person name="Holmes I."/>
            <person name="Hoskins R.A."/>
            <person name="Hubisz M.J."/>
            <person name="Hultmark D."/>
            <person name="Huntley M.A."/>
            <person name="Jaffe D.B."/>
            <person name="Jagadeeshan S."/>
            <person name="Jeck W.R."/>
            <person name="Johnson J."/>
            <person name="Jones C.D."/>
            <person name="Jordan W.C."/>
            <person name="Karpen G.H."/>
            <person name="Kataoka E."/>
            <person name="Keightley P.D."/>
            <person name="Kheradpour P."/>
            <person name="Kirkness E.F."/>
            <person name="Koerich L.B."/>
            <person name="Kristiansen K."/>
            <person name="Kudrna D."/>
            <person name="Kulathinal R.J."/>
            <person name="Kumar S."/>
            <person name="Kwok R."/>
            <person name="Lander E."/>
            <person name="Langley C.H."/>
            <person name="Lapoint R."/>
            <person name="Lazzaro B.P."/>
            <person name="Lee S.J."/>
            <person name="Levesque L."/>
            <person name="Li R."/>
            <person name="Lin C.F."/>
            <person name="Lin M.F."/>
            <person name="Lindblad-Toh K."/>
            <person name="Llopart A."/>
            <person name="Long M."/>
            <person name="Low L."/>
            <person name="Lozovsky E."/>
            <person name="Lu J."/>
            <person name="Luo M."/>
            <person name="Machado C.A."/>
            <person name="Makalowski W."/>
            <person name="Marzo M."/>
            <person name="Matsuda M."/>
            <person name="Matzkin L."/>
            <person name="McAllister B."/>
            <person name="McBride C.S."/>
            <person name="McKernan B."/>
            <person name="McKernan K."/>
            <person name="Mendez-Lago M."/>
            <person name="Minx P."/>
            <person name="Mollenhauer M.U."/>
            <person name="Montooth K."/>
            <person name="Mount S.M."/>
            <person name="Mu X."/>
            <person name="Myers E."/>
            <person name="Negre B."/>
            <person name="Newfeld S."/>
            <person name="Nielsen R."/>
            <person name="Noor M.A."/>
            <person name="O'Grady P."/>
            <person name="Pachter L."/>
            <person name="Papaceit M."/>
            <person name="Parisi M.J."/>
            <person name="Parisi M."/>
            <person name="Parts L."/>
            <person name="Pedersen J.S."/>
            <person name="Pesole G."/>
            <person name="Phillippy A.M."/>
            <person name="Ponting C.P."/>
            <person name="Pop M."/>
            <person name="Porcelli D."/>
            <person name="Powell J.R."/>
            <person name="Prohaska S."/>
            <person name="Pruitt K."/>
            <person name="Puig M."/>
            <person name="Quesneville H."/>
            <person name="Ram K.R."/>
            <person name="Rand D."/>
            <person name="Rasmussen M.D."/>
            <person name="Reed L.K."/>
            <person name="Reenan R."/>
            <person name="Reily A."/>
            <person name="Remington K.A."/>
            <person name="Rieger T.T."/>
            <person name="Ritchie M.G."/>
            <person name="Robin C."/>
            <person name="Rogers Y.H."/>
            <person name="Rohde C."/>
            <person name="Rozas J."/>
            <person name="Rubenfield M.J."/>
            <person name="Ruiz A."/>
            <person name="Russo S."/>
            <person name="Salzberg S.L."/>
            <person name="Sanchez-Gracia A."/>
            <person name="Saranga D.J."/>
            <person name="Sato H."/>
            <person name="Schaeffer S.W."/>
            <person name="Schatz M.C."/>
            <person name="Schlenke T."/>
            <person name="Schwartz R."/>
            <person name="Segarra C."/>
            <person name="Singh R.S."/>
            <person name="Sirot L."/>
            <person name="Sirota M."/>
            <person name="Sisneros N.B."/>
            <person name="Smith C.D."/>
            <person name="Smith T.F."/>
            <person name="Spieth J."/>
            <person name="Stage D.E."/>
            <person name="Stark A."/>
            <person name="Stephan W."/>
            <person name="Strausberg R.L."/>
            <person name="Strempel S."/>
            <person name="Sturgill D."/>
            <person name="Sutton G."/>
            <person name="Sutton G.G."/>
            <person name="Tao W."/>
            <person name="Teichmann S."/>
            <person name="Tobari Y.N."/>
            <person name="Tomimura Y."/>
            <person name="Tsolas J.M."/>
            <person name="Valente V.L."/>
            <person name="Venter E."/>
            <person name="Venter J.C."/>
            <person name="Vicario S."/>
            <person name="Vieira F.G."/>
            <person name="Vilella A.J."/>
            <person name="Villasante A."/>
            <person name="Walenz B."/>
            <person name="Wang J."/>
            <person name="Wasserman M."/>
            <person name="Watts T."/>
            <person name="Wilson D."/>
            <person name="Wilson R.K."/>
            <person name="Wing R.A."/>
            <person name="Wolfner M.F."/>
            <person name="Wong A."/>
            <person name="Wong G.K."/>
            <person name="Wu C.I."/>
            <person name="Wu G."/>
            <person name="Yamamoto D."/>
            <person name="Yang H.P."/>
            <person name="Yang S.P."/>
            <person name="Yorke J.A."/>
            <person name="Yoshida K."/>
            <person name="Zdobnov E."/>
            <person name="Zhang P."/>
            <person name="Zhang Y."/>
            <person name="Zimin A.V."/>
            <person name="Baldwin J."/>
            <person name="Abdouelleil A."/>
            <person name="Abdulkadir J."/>
            <person name="Abebe A."/>
            <person name="Abera B."/>
            <person name="Abreu J."/>
            <person name="Acer S.C."/>
            <person name="Aftuck L."/>
            <person name="Alexander A."/>
            <person name="An P."/>
            <person name="Anderson E."/>
            <person name="Anderson S."/>
            <person name="Arachi H."/>
            <person name="Azer M."/>
            <person name="Bachantsang P."/>
            <person name="Barry A."/>
            <person name="Bayul T."/>
            <person name="Berlin A."/>
            <person name="Bessette D."/>
            <person name="Bloom T."/>
            <person name="Blye J."/>
            <person name="Boguslavskiy L."/>
            <person name="Bonnet C."/>
            <person name="Boukhgalter B."/>
            <person name="Bourzgui I."/>
            <person name="Brown A."/>
            <person name="Cahill P."/>
            <person name="Channer S."/>
            <person name="Cheshatsang Y."/>
            <person name="Chuda L."/>
            <person name="Citroen M."/>
            <person name="Collymore A."/>
            <person name="Cooke P."/>
            <person name="Costello M."/>
            <person name="D'Aco K."/>
            <person name="Daza R."/>
            <person name="De Haan G."/>
            <person name="DeGray S."/>
            <person name="DeMaso C."/>
            <person name="Dhargay N."/>
            <person name="Dooley K."/>
            <person name="Dooley E."/>
            <person name="Doricent M."/>
            <person name="Dorje P."/>
            <person name="Dorjee K."/>
            <person name="Dupes A."/>
            <person name="Elong R."/>
            <person name="Falk J."/>
            <person name="Farina A."/>
            <person name="Faro S."/>
            <person name="Ferguson D."/>
            <person name="Fisher S."/>
            <person name="Foley C.D."/>
            <person name="Franke A."/>
            <person name="Friedrich D."/>
            <person name="Gadbois L."/>
            <person name="Gearin G."/>
            <person name="Gearin C.R."/>
            <person name="Giannoukos G."/>
            <person name="Goode T."/>
            <person name="Graham J."/>
            <person name="Grandbois E."/>
            <person name="Grewal S."/>
            <person name="Gyaltsen K."/>
            <person name="Hafez N."/>
            <person name="Hagos B."/>
            <person name="Hall J."/>
            <person name="Henson C."/>
            <person name="Hollinger A."/>
            <person name="Honan T."/>
            <person name="Huard M.D."/>
            <person name="Hughes L."/>
            <person name="Hurhula B."/>
            <person name="Husby M.E."/>
            <person name="Kamat A."/>
            <person name="Kanga B."/>
            <person name="Kashin S."/>
            <person name="Khazanovich D."/>
            <person name="Kisner P."/>
            <person name="Lance K."/>
            <person name="Lara M."/>
            <person name="Lee W."/>
            <person name="Lennon N."/>
            <person name="Letendre F."/>
            <person name="LeVine R."/>
            <person name="Lipovsky A."/>
            <person name="Liu X."/>
            <person name="Liu J."/>
            <person name="Liu S."/>
            <person name="Lokyitsang T."/>
            <person name="Lokyitsang Y."/>
            <person name="Lubonja R."/>
            <person name="Lui A."/>
            <person name="MacDonald P."/>
            <person name="Magnisalis V."/>
            <person name="Maru K."/>
            <person name="Matthews C."/>
            <person name="McCusker W."/>
            <person name="McDonough S."/>
            <person name="Mehta T."/>
            <person name="Meldrim J."/>
            <person name="Meneus L."/>
            <person name="Mihai O."/>
            <person name="Mihalev A."/>
            <person name="Mihova T."/>
            <person name="Mittelman R."/>
            <person name="Mlenga V."/>
            <person name="Montmayeur A."/>
            <person name="Mulrain L."/>
            <person name="Navidi A."/>
            <person name="Naylor J."/>
            <person name="Negash T."/>
            <person name="Nguyen T."/>
            <person name="Nguyen N."/>
            <person name="Nicol R."/>
            <person name="Norbu C."/>
            <person name="Norbu N."/>
            <person name="Novod N."/>
            <person name="O'Neill B."/>
            <person name="Osman S."/>
            <person name="Markiewicz E."/>
            <person name="Oyono O.L."/>
            <person name="Patti C."/>
            <person name="Phunkhang P."/>
            <person name="Pierre F."/>
            <person name="Priest M."/>
            <person name="Raghuraman S."/>
            <person name="Rege F."/>
            <person name="Reyes R."/>
            <person name="Rise C."/>
            <person name="Rogov P."/>
            <person name="Ross K."/>
            <person name="Ryan E."/>
            <person name="Settipalli S."/>
            <person name="Shea T."/>
            <person name="Sherpa N."/>
            <person name="Shi L."/>
            <person name="Shih D."/>
            <person name="Sparrow T."/>
            <person name="Spaulding J."/>
            <person name="Stalker J."/>
            <person name="Stange-Thomann N."/>
            <person name="Stavropoulos S."/>
            <person name="Stone C."/>
            <person name="Strader C."/>
            <person name="Tesfaye S."/>
            <person name="Thomson T."/>
            <person name="Thoulutsang Y."/>
            <person name="Thoulutsang D."/>
            <person name="Topham K."/>
            <person name="Topping I."/>
            <person name="Tsamla T."/>
            <person name="Vassiliev H."/>
            <person name="Vo A."/>
            <person name="Wangchuk T."/>
            <person name="Wangdi T."/>
            <person name="Weiand M."/>
            <person name="Wilkinson J."/>
            <person name="Wilson A."/>
            <person name="Yadav S."/>
            <person name="Young G."/>
            <person name="Yu Q."/>
            <person name="Zembek L."/>
            <person name="Zhong D."/>
            <person name="Zimmer A."/>
            <person name="Zwirko Z."/>
            <person name="Jaffe D.B."/>
            <person name="Alvarez P."/>
            <person name="Brockman W."/>
            <person name="Butler J."/>
            <person name="Chin C."/>
            <person name="Gnerre S."/>
            <person name="Grabherr M."/>
            <person name="Kleber M."/>
            <person name="Mauceli E."/>
            <person name="MacCallum I."/>
        </authorList>
    </citation>
    <scope>NUCLEOTIDE SEQUENCE [LARGE SCALE GENOMIC DNA]</scope>
    <source>
        <strain evidence="2">Tucson 15081-1352.22</strain>
    </source>
</reference>
<protein>
    <submittedName>
        <fullName evidence="1">Uncharacterized protein</fullName>
    </submittedName>
</protein>
<dbReference type="AlphaFoldDB" id="A0A0Q9XIE2"/>
<name>A0A0Q9XIE2_DROMO</name>
<dbReference type="InParanoid" id="A0A0Q9XIE2"/>
<dbReference type="KEGG" id="dmo:Dmoj_GI25940"/>
<keyword evidence="2" id="KW-1185">Reference proteome</keyword>
<gene>
    <name evidence="1" type="primary">Dmoj\GI25940</name>
    <name evidence="1" type="ORF">Dmoj_GI25940</name>
</gene>
<dbReference type="EMBL" id="CH933809">
    <property type="protein sequence ID" value="KRG05610.1"/>
    <property type="molecule type" value="Genomic_DNA"/>
</dbReference>
<accession>A0A0Q9XIE2</accession>
<dbReference type="OrthoDB" id="3256376at2759"/>
<sequence>MAAKQQQQQGVRFPKAAAQISRQQDLNYCTQQQQQQQQQKQKEEAAVTATATATATARRTHCNAASANNCGKVCKRTIETR</sequence>
<organism evidence="1 2">
    <name type="scientific">Drosophila mojavensis</name>
    <name type="common">Fruit fly</name>
    <dbReference type="NCBI Taxonomy" id="7230"/>
    <lineage>
        <taxon>Eukaryota</taxon>
        <taxon>Metazoa</taxon>
        <taxon>Ecdysozoa</taxon>
        <taxon>Arthropoda</taxon>
        <taxon>Hexapoda</taxon>
        <taxon>Insecta</taxon>
        <taxon>Pterygota</taxon>
        <taxon>Neoptera</taxon>
        <taxon>Endopterygota</taxon>
        <taxon>Diptera</taxon>
        <taxon>Brachycera</taxon>
        <taxon>Muscomorpha</taxon>
        <taxon>Ephydroidea</taxon>
        <taxon>Drosophilidae</taxon>
        <taxon>Drosophila</taxon>
    </lineage>
</organism>
<evidence type="ECO:0000313" key="2">
    <source>
        <dbReference type="Proteomes" id="UP000009192"/>
    </source>
</evidence>
<dbReference type="Proteomes" id="UP000009192">
    <property type="component" value="Unassembled WGS sequence"/>
</dbReference>
<proteinExistence type="predicted"/>
<evidence type="ECO:0000313" key="1">
    <source>
        <dbReference type="EMBL" id="KRG05610.1"/>
    </source>
</evidence>